<dbReference type="AlphaFoldDB" id="U5QGU0"/>
<name>U5QGU0_GLOK1</name>
<dbReference type="InterPro" id="IPR038726">
    <property type="entry name" value="PDDEXK_AddAB-type"/>
</dbReference>
<evidence type="ECO:0000259" key="4">
    <source>
        <dbReference type="Pfam" id="PF12705"/>
    </source>
</evidence>
<dbReference type="KEGG" id="glj:GKIL_0568"/>
<accession>U5QGU0</accession>
<evidence type="ECO:0000313" key="5">
    <source>
        <dbReference type="EMBL" id="AGY56814.1"/>
    </source>
</evidence>
<dbReference type="EMBL" id="CP003587">
    <property type="protein sequence ID" value="AGY56814.1"/>
    <property type="molecule type" value="Genomic_DNA"/>
</dbReference>
<feature type="domain" description="PD-(D/E)XK endonuclease-like" evidence="4">
    <location>
        <begin position="8"/>
        <end position="263"/>
    </location>
</feature>
<dbReference type="HOGENOM" id="CLU_086290_0_0_3"/>
<evidence type="ECO:0000256" key="3">
    <source>
        <dbReference type="ARBA" id="ARBA00023204"/>
    </source>
</evidence>
<keyword evidence="3" id="KW-0234">DNA repair</keyword>
<keyword evidence="2" id="KW-0347">Helicase</keyword>
<dbReference type="eggNOG" id="COG2887">
    <property type="taxonomic scope" value="Bacteria"/>
</dbReference>
<dbReference type="OrthoDB" id="453958at2"/>
<dbReference type="GO" id="GO:0004386">
    <property type="term" value="F:helicase activity"/>
    <property type="evidence" value="ECO:0007669"/>
    <property type="project" value="UniProtKB-KW"/>
</dbReference>
<gene>
    <name evidence="5" type="ORF">GKIL_0568</name>
</gene>
<proteinExistence type="predicted"/>
<dbReference type="Proteomes" id="UP000017396">
    <property type="component" value="Chromosome"/>
</dbReference>
<evidence type="ECO:0000256" key="1">
    <source>
        <dbReference type="ARBA" id="ARBA00022763"/>
    </source>
</evidence>
<dbReference type="Gene3D" id="3.90.320.10">
    <property type="match status" value="1"/>
</dbReference>
<keyword evidence="1" id="KW-0227">DNA damage</keyword>
<protein>
    <submittedName>
        <fullName evidence="5">ATP-dependent nuclease, subunit B</fullName>
    </submittedName>
</protein>
<dbReference type="GO" id="GO:0006281">
    <property type="term" value="P:DNA repair"/>
    <property type="evidence" value="ECO:0007669"/>
    <property type="project" value="UniProtKB-KW"/>
</dbReference>
<sequence length="269" mass="30351">MSANRALTLSPSTLKTYARCRYAYALDKIVKVPRSRRVIAAQLHTGRAVHTVLEQLLQQEQLQPEAAAQALERTFSWNAYEDREVAEDAYLTARERLSDWLGKPYGWGEGEQLAIEKMLRTKTHALTGEPSAPGWVLMGKPDLVRVHPDGALEVIDHKSGSHIPDAEALKWDFQAGVYRLLAQERWPTYPAYRISFSYLATGTVIPLTYEAAEVEQWWDILQGIAGNIAHARRAVENNIALEDAFVPNPGPQCPHCTFQRVCRFRAYPP</sequence>
<evidence type="ECO:0000256" key="2">
    <source>
        <dbReference type="ARBA" id="ARBA00022806"/>
    </source>
</evidence>
<dbReference type="InterPro" id="IPR011604">
    <property type="entry name" value="PDDEXK-like_dom_sf"/>
</dbReference>
<reference evidence="5 6" key="1">
    <citation type="journal article" date="2013" name="PLoS ONE">
        <title>Cultivation and Complete Genome Sequencing of Gloeobacter kilaueensis sp. nov., from a Lava Cave in Kilauea Caldera, Hawai'i.</title>
        <authorList>
            <person name="Saw J.H."/>
            <person name="Schatz M."/>
            <person name="Brown M.V."/>
            <person name="Kunkel D.D."/>
            <person name="Foster J.S."/>
            <person name="Shick H."/>
            <person name="Christensen S."/>
            <person name="Hou S."/>
            <person name="Wan X."/>
            <person name="Donachie S.P."/>
        </authorList>
    </citation>
    <scope>NUCLEOTIDE SEQUENCE [LARGE SCALE GENOMIC DNA]</scope>
    <source>
        <strain evidence="6">JS</strain>
    </source>
</reference>
<dbReference type="STRING" id="1183438.GKIL_0568"/>
<keyword evidence="6" id="KW-1185">Reference proteome</keyword>
<keyword evidence="2" id="KW-0067">ATP-binding</keyword>
<keyword evidence="2" id="KW-0547">Nucleotide-binding</keyword>
<organism evidence="5 6">
    <name type="scientific">Gloeobacter kilaueensis (strain ATCC BAA-2537 / CCAP 1431/1 / ULC 316 / JS1)</name>
    <dbReference type="NCBI Taxonomy" id="1183438"/>
    <lineage>
        <taxon>Bacteria</taxon>
        <taxon>Bacillati</taxon>
        <taxon>Cyanobacteriota</taxon>
        <taxon>Cyanophyceae</taxon>
        <taxon>Gloeobacterales</taxon>
        <taxon>Gloeobacteraceae</taxon>
        <taxon>Gloeobacter</taxon>
    </lineage>
</organism>
<evidence type="ECO:0000313" key="6">
    <source>
        <dbReference type="Proteomes" id="UP000017396"/>
    </source>
</evidence>
<dbReference type="Pfam" id="PF12705">
    <property type="entry name" value="PDDEXK_1"/>
    <property type="match status" value="1"/>
</dbReference>
<dbReference type="RefSeq" id="WP_023171849.1">
    <property type="nucleotide sequence ID" value="NC_022600.1"/>
</dbReference>
<keyword evidence="2" id="KW-0378">Hydrolase</keyword>